<dbReference type="Proteomes" id="UP000828390">
    <property type="component" value="Unassembled WGS sequence"/>
</dbReference>
<evidence type="ECO:0000313" key="2">
    <source>
        <dbReference type="EMBL" id="KAH3845771.1"/>
    </source>
</evidence>
<protein>
    <submittedName>
        <fullName evidence="3">Uncharacterized protein</fullName>
    </submittedName>
</protein>
<keyword evidence="1" id="KW-0812">Transmembrane</keyword>
<evidence type="ECO:0000313" key="4">
    <source>
        <dbReference type="Proteomes" id="UP000828390"/>
    </source>
</evidence>
<dbReference type="AlphaFoldDB" id="A0A9D4QWZ9"/>
<organism evidence="3 4">
    <name type="scientific">Dreissena polymorpha</name>
    <name type="common">Zebra mussel</name>
    <name type="synonym">Mytilus polymorpha</name>
    <dbReference type="NCBI Taxonomy" id="45954"/>
    <lineage>
        <taxon>Eukaryota</taxon>
        <taxon>Metazoa</taxon>
        <taxon>Spiralia</taxon>
        <taxon>Lophotrochozoa</taxon>
        <taxon>Mollusca</taxon>
        <taxon>Bivalvia</taxon>
        <taxon>Autobranchia</taxon>
        <taxon>Heteroconchia</taxon>
        <taxon>Euheterodonta</taxon>
        <taxon>Imparidentia</taxon>
        <taxon>Neoheterodontei</taxon>
        <taxon>Myida</taxon>
        <taxon>Dreissenoidea</taxon>
        <taxon>Dreissenidae</taxon>
        <taxon>Dreissena</taxon>
    </lineage>
</organism>
<keyword evidence="4" id="KW-1185">Reference proteome</keyword>
<sequence length="177" mass="20074">MIPSLAGKLLRMDCYAKTSLLLLILASILFTLSLITYSWFELPGIAWYGPLWAKFCDNLGECHYIPAFFTKEPVFYHVLQLMCMFSVAAINGAIYLLLVEKADLKISRWFRKTKGQSIAMICFMSAFAVSGSLYLFYHIIDDFPREAGIYPEMHWAAMLASLSCGLQFMAGLFMLNS</sequence>
<name>A0A9D4QWZ9_DREPO</name>
<proteinExistence type="predicted"/>
<dbReference type="EMBL" id="JAIWYP010000003">
    <property type="protein sequence ID" value="KAH3845771.1"/>
    <property type="molecule type" value="Genomic_DNA"/>
</dbReference>
<keyword evidence="1" id="KW-1133">Transmembrane helix</keyword>
<dbReference type="EMBL" id="JAIWYP010000003">
    <property type="protein sequence ID" value="KAH3845792.1"/>
    <property type="molecule type" value="Genomic_DNA"/>
</dbReference>
<gene>
    <name evidence="2" type="ORF">DPMN_088059</name>
    <name evidence="3" type="ORF">DPMN_088081</name>
</gene>
<comment type="caution">
    <text evidence="3">The sequence shown here is derived from an EMBL/GenBank/DDBJ whole genome shotgun (WGS) entry which is preliminary data.</text>
</comment>
<reference evidence="3" key="1">
    <citation type="journal article" date="2019" name="bioRxiv">
        <title>The Genome of the Zebra Mussel, Dreissena polymorpha: A Resource for Invasive Species Research.</title>
        <authorList>
            <person name="McCartney M.A."/>
            <person name="Auch B."/>
            <person name="Kono T."/>
            <person name="Mallez S."/>
            <person name="Zhang Y."/>
            <person name="Obille A."/>
            <person name="Becker A."/>
            <person name="Abrahante J.E."/>
            <person name="Garbe J."/>
            <person name="Badalamenti J.P."/>
            <person name="Herman A."/>
            <person name="Mangelson H."/>
            <person name="Liachko I."/>
            <person name="Sullivan S."/>
            <person name="Sone E.D."/>
            <person name="Koren S."/>
            <person name="Silverstein K.A.T."/>
            <person name="Beckman K.B."/>
            <person name="Gohl D.M."/>
        </authorList>
    </citation>
    <scope>NUCLEOTIDE SEQUENCE</scope>
    <source>
        <strain evidence="3">Duluth1</strain>
        <tissue evidence="3">Whole animal</tissue>
    </source>
</reference>
<accession>A0A9D4QWZ9</accession>
<evidence type="ECO:0000256" key="1">
    <source>
        <dbReference type="SAM" id="Phobius"/>
    </source>
</evidence>
<feature type="transmembrane region" description="Helical" evidence="1">
    <location>
        <begin position="74"/>
        <end position="98"/>
    </location>
</feature>
<feature type="transmembrane region" description="Helical" evidence="1">
    <location>
        <begin position="20"/>
        <end position="40"/>
    </location>
</feature>
<dbReference type="OrthoDB" id="6084382at2759"/>
<feature type="transmembrane region" description="Helical" evidence="1">
    <location>
        <begin position="155"/>
        <end position="175"/>
    </location>
</feature>
<keyword evidence="1" id="KW-0472">Membrane</keyword>
<evidence type="ECO:0000313" key="3">
    <source>
        <dbReference type="EMBL" id="KAH3845792.1"/>
    </source>
</evidence>
<feature type="transmembrane region" description="Helical" evidence="1">
    <location>
        <begin position="118"/>
        <end position="140"/>
    </location>
</feature>
<reference evidence="3" key="2">
    <citation type="submission" date="2020-11" db="EMBL/GenBank/DDBJ databases">
        <authorList>
            <person name="McCartney M.A."/>
            <person name="Auch B."/>
            <person name="Kono T."/>
            <person name="Mallez S."/>
            <person name="Becker A."/>
            <person name="Gohl D.M."/>
            <person name="Silverstein K.A.T."/>
            <person name="Koren S."/>
            <person name="Bechman K.B."/>
            <person name="Herman A."/>
            <person name="Abrahante J.E."/>
            <person name="Garbe J."/>
        </authorList>
    </citation>
    <scope>NUCLEOTIDE SEQUENCE</scope>
    <source>
        <strain evidence="3">Duluth1</strain>
        <tissue evidence="3">Whole animal</tissue>
    </source>
</reference>